<evidence type="ECO:0000313" key="4">
    <source>
        <dbReference type="Proteomes" id="UP000523431"/>
    </source>
</evidence>
<dbReference type="Proteomes" id="UP000523431">
    <property type="component" value="Unassembled WGS sequence"/>
</dbReference>
<evidence type="ECO:0000256" key="1">
    <source>
        <dbReference type="SAM" id="MobiDB-lite"/>
    </source>
</evidence>
<evidence type="ECO:0000313" key="5">
    <source>
        <dbReference type="Proteomes" id="UP000557344"/>
    </source>
</evidence>
<proteinExistence type="predicted"/>
<dbReference type="EMBL" id="JACIHU010000001">
    <property type="protein sequence ID" value="MBB4478452.1"/>
    <property type="molecule type" value="Genomic_DNA"/>
</dbReference>
<organism evidence="2 5">
    <name type="scientific">Rhizobium etli</name>
    <dbReference type="NCBI Taxonomy" id="29449"/>
    <lineage>
        <taxon>Bacteria</taxon>
        <taxon>Pseudomonadati</taxon>
        <taxon>Pseudomonadota</taxon>
        <taxon>Alphaproteobacteria</taxon>
        <taxon>Hyphomicrobiales</taxon>
        <taxon>Rhizobiaceae</taxon>
        <taxon>Rhizobium/Agrobacterium group</taxon>
        <taxon>Rhizobium</taxon>
    </lineage>
</organism>
<dbReference type="Proteomes" id="UP000557344">
    <property type="component" value="Unassembled WGS sequence"/>
</dbReference>
<name>A0A7W6Y869_RHIET</name>
<sequence length="190" mass="20037">MSALPIQQRATMEIDMTDKSKTPPAKKTIQDPPEYAAANKLKGREAQATYQQNGQSAVAPASNDPKDERDGRVGTGNVSGDFLGGPQDVAEAPPSEWSGRGKPPEPVSQDLRGQLKWNEQRTGETGDWLGGPQNGEEENHLGDWLGGPQNGAEAPGSKESGPTGSGKAQGEGARNPQTGERIARNPQTGE</sequence>
<gene>
    <name evidence="2" type="ORF">GGE46_000993</name>
    <name evidence="3" type="ORF">GGE57_000993</name>
</gene>
<dbReference type="AlphaFoldDB" id="A0A7W6Y869"/>
<evidence type="ECO:0000313" key="2">
    <source>
        <dbReference type="EMBL" id="MBB4478452.1"/>
    </source>
</evidence>
<accession>A0A7W6Y869</accession>
<comment type="caution">
    <text evidence="2">The sequence shown here is derived from an EMBL/GenBank/DDBJ whole genome shotgun (WGS) entry which is preliminary data.</text>
</comment>
<feature type="region of interest" description="Disordered" evidence="1">
    <location>
        <begin position="1"/>
        <end position="190"/>
    </location>
</feature>
<reference evidence="4 5" key="1">
    <citation type="submission" date="2020-08" db="EMBL/GenBank/DDBJ databases">
        <title>Genomic Encyclopedia of Type Strains, Phase IV (KMG-V): Genome sequencing to study the core and pangenomes of soil and plant-associated prokaryotes.</title>
        <authorList>
            <person name="Whitman W."/>
        </authorList>
    </citation>
    <scope>NUCLEOTIDE SEQUENCE [LARGE SCALE GENOMIC DNA]</scope>
    <source>
        <strain evidence="2 5">SEMIA 471</strain>
        <strain evidence="3 4">SEMIA 489</strain>
    </source>
</reference>
<evidence type="ECO:0000313" key="3">
    <source>
        <dbReference type="EMBL" id="MBB4534284.1"/>
    </source>
</evidence>
<protein>
    <submittedName>
        <fullName evidence="2">Uncharacterized protein</fullName>
    </submittedName>
</protein>
<dbReference type="EMBL" id="JACIID010000001">
    <property type="protein sequence ID" value="MBB4534284.1"/>
    <property type="molecule type" value="Genomic_DNA"/>
</dbReference>